<sequence>MEITFYIKMVDAEDIQPLVSDNGTETIKDITHQMQQFNKWRTFLMQQPCLISHKCRMCTSRFFNSV</sequence>
<evidence type="ECO:0000313" key="1">
    <source>
        <dbReference type="EMBL" id="KAI3776730.1"/>
    </source>
</evidence>
<reference evidence="1 2" key="2">
    <citation type="journal article" date="2022" name="Mol. Ecol. Resour.">
        <title>The genomes of chicory, endive, great burdock and yacon provide insights into Asteraceae paleo-polyploidization history and plant inulin production.</title>
        <authorList>
            <person name="Fan W."/>
            <person name="Wang S."/>
            <person name="Wang H."/>
            <person name="Wang A."/>
            <person name="Jiang F."/>
            <person name="Liu H."/>
            <person name="Zhao H."/>
            <person name="Xu D."/>
            <person name="Zhang Y."/>
        </authorList>
    </citation>
    <scope>NUCLEOTIDE SEQUENCE [LARGE SCALE GENOMIC DNA]</scope>
    <source>
        <strain evidence="2">cv. Yunnan</strain>
        <tissue evidence="1">Leaves</tissue>
    </source>
</reference>
<proteinExistence type="predicted"/>
<gene>
    <name evidence="1" type="ORF">L1987_46519</name>
</gene>
<dbReference type="EMBL" id="CM042032">
    <property type="protein sequence ID" value="KAI3776730.1"/>
    <property type="molecule type" value="Genomic_DNA"/>
</dbReference>
<name>A0ACB9G034_9ASTR</name>
<evidence type="ECO:0000313" key="2">
    <source>
        <dbReference type="Proteomes" id="UP001056120"/>
    </source>
</evidence>
<accession>A0ACB9G034</accession>
<organism evidence="1 2">
    <name type="scientific">Smallanthus sonchifolius</name>
    <dbReference type="NCBI Taxonomy" id="185202"/>
    <lineage>
        <taxon>Eukaryota</taxon>
        <taxon>Viridiplantae</taxon>
        <taxon>Streptophyta</taxon>
        <taxon>Embryophyta</taxon>
        <taxon>Tracheophyta</taxon>
        <taxon>Spermatophyta</taxon>
        <taxon>Magnoliopsida</taxon>
        <taxon>eudicotyledons</taxon>
        <taxon>Gunneridae</taxon>
        <taxon>Pentapetalae</taxon>
        <taxon>asterids</taxon>
        <taxon>campanulids</taxon>
        <taxon>Asterales</taxon>
        <taxon>Asteraceae</taxon>
        <taxon>Asteroideae</taxon>
        <taxon>Heliantheae alliance</taxon>
        <taxon>Millerieae</taxon>
        <taxon>Smallanthus</taxon>
    </lineage>
</organism>
<reference evidence="2" key="1">
    <citation type="journal article" date="2022" name="Mol. Ecol. Resour.">
        <title>The genomes of chicory, endive, great burdock and yacon provide insights into Asteraceae palaeo-polyploidization history and plant inulin production.</title>
        <authorList>
            <person name="Fan W."/>
            <person name="Wang S."/>
            <person name="Wang H."/>
            <person name="Wang A."/>
            <person name="Jiang F."/>
            <person name="Liu H."/>
            <person name="Zhao H."/>
            <person name="Xu D."/>
            <person name="Zhang Y."/>
        </authorList>
    </citation>
    <scope>NUCLEOTIDE SEQUENCE [LARGE SCALE GENOMIC DNA]</scope>
    <source>
        <strain evidence="2">cv. Yunnan</strain>
    </source>
</reference>
<keyword evidence="2" id="KW-1185">Reference proteome</keyword>
<comment type="caution">
    <text evidence="1">The sequence shown here is derived from an EMBL/GenBank/DDBJ whole genome shotgun (WGS) entry which is preliminary data.</text>
</comment>
<dbReference type="Proteomes" id="UP001056120">
    <property type="component" value="Linkage Group LG15"/>
</dbReference>
<protein>
    <submittedName>
        <fullName evidence="1">Uncharacterized protein</fullName>
    </submittedName>
</protein>